<dbReference type="InterPro" id="IPR050707">
    <property type="entry name" value="HTH_MetabolicPath_Reg"/>
</dbReference>
<keyword evidence="1" id="KW-0805">Transcription regulation</keyword>
<dbReference type="SUPFAM" id="SSF46785">
    <property type="entry name" value="Winged helix' DNA-binding domain"/>
    <property type="match status" value="1"/>
</dbReference>
<keyword evidence="3" id="KW-0804">Transcription</keyword>
<dbReference type="GO" id="GO:0003700">
    <property type="term" value="F:DNA-binding transcription factor activity"/>
    <property type="evidence" value="ECO:0007669"/>
    <property type="project" value="TreeGrafter"/>
</dbReference>
<feature type="domain" description="IclR-ED" evidence="5">
    <location>
        <begin position="68"/>
        <end position="252"/>
    </location>
</feature>
<dbReference type="Pfam" id="PF01614">
    <property type="entry name" value="IclR_C"/>
    <property type="match status" value="1"/>
</dbReference>
<evidence type="ECO:0000256" key="2">
    <source>
        <dbReference type="ARBA" id="ARBA00023125"/>
    </source>
</evidence>
<dbReference type="InterPro" id="IPR005471">
    <property type="entry name" value="Tscrpt_reg_IclR_N"/>
</dbReference>
<dbReference type="InterPro" id="IPR029016">
    <property type="entry name" value="GAF-like_dom_sf"/>
</dbReference>
<dbReference type="InterPro" id="IPR011991">
    <property type="entry name" value="ArsR-like_HTH"/>
</dbReference>
<organism evidence="6 7">
    <name type="scientific">Rhodococcus opacus</name>
    <name type="common">Nocardia opaca</name>
    <dbReference type="NCBI Taxonomy" id="37919"/>
    <lineage>
        <taxon>Bacteria</taxon>
        <taxon>Bacillati</taxon>
        <taxon>Actinomycetota</taxon>
        <taxon>Actinomycetes</taxon>
        <taxon>Mycobacteriales</taxon>
        <taxon>Nocardiaceae</taxon>
        <taxon>Rhodococcus</taxon>
    </lineage>
</organism>
<dbReference type="GO" id="GO:0003677">
    <property type="term" value="F:DNA binding"/>
    <property type="evidence" value="ECO:0007669"/>
    <property type="project" value="UniProtKB-KW"/>
</dbReference>
<evidence type="ECO:0000256" key="3">
    <source>
        <dbReference type="ARBA" id="ARBA00023163"/>
    </source>
</evidence>
<dbReference type="PANTHER" id="PTHR30136">
    <property type="entry name" value="HELIX-TURN-HELIX TRANSCRIPTIONAL REGULATOR, ICLR FAMILY"/>
    <property type="match status" value="1"/>
</dbReference>
<dbReference type="InterPro" id="IPR036390">
    <property type="entry name" value="WH_DNA-bd_sf"/>
</dbReference>
<dbReference type="Gene3D" id="1.10.10.10">
    <property type="entry name" value="Winged helix-like DNA-binding domain superfamily/Winged helix DNA-binding domain"/>
    <property type="match status" value="1"/>
</dbReference>
<dbReference type="GO" id="GO:0045892">
    <property type="term" value="P:negative regulation of DNA-templated transcription"/>
    <property type="evidence" value="ECO:0007669"/>
    <property type="project" value="TreeGrafter"/>
</dbReference>
<dbReference type="InterPro" id="IPR036388">
    <property type="entry name" value="WH-like_DNA-bd_sf"/>
</dbReference>
<dbReference type="AlphaFoldDB" id="A0A076EW96"/>
<reference evidence="6 7" key="1">
    <citation type="submission" date="2014-07" db="EMBL/GenBank/DDBJ databases">
        <title>Genome Sequence of Rhodococcus opacus Strain R7, a Biodegrader of Mono- and Polycyclic Aromatic Hydrocarbons.</title>
        <authorList>
            <person name="Di Gennaro P."/>
            <person name="Zampolli J."/>
            <person name="Presti I."/>
            <person name="Cappelletti M."/>
            <person name="D'Ursi P."/>
            <person name="Orro A."/>
            <person name="Mezzelani A."/>
            <person name="Milanesi L."/>
        </authorList>
    </citation>
    <scope>NUCLEOTIDE SEQUENCE [LARGE SCALE GENOMIC DNA]</scope>
    <source>
        <strain evidence="6 7">R7</strain>
    </source>
</reference>
<proteinExistence type="predicted"/>
<dbReference type="Proteomes" id="UP000028488">
    <property type="component" value="Chromosome"/>
</dbReference>
<dbReference type="SUPFAM" id="SSF55781">
    <property type="entry name" value="GAF domain-like"/>
    <property type="match status" value="1"/>
</dbReference>
<dbReference type="InterPro" id="IPR014757">
    <property type="entry name" value="Tscrpt_reg_IclR_C"/>
</dbReference>
<dbReference type="CDD" id="cd00090">
    <property type="entry name" value="HTH_ARSR"/>
    <property type="match status" value="1"/>
</dbReference>
<sequence length="263" mass="28518">MANDGSLMLVRKVSELLDFLAKGEATATEIAEAINEPRSSMYRLLASLQEEDLVEAGSRRGKFRLGFKLVSLGSAVVERFDERQFAQPVMERLHALTGETVFLCVPRGDQAVCIERLDGKRVQSLALRLGGSLPMHTGAASRAILAFRDESEWEAYIARNTPLTRLTPSTPAEPSELRALLRRTREEGIAISDQDVTVGVAAIGVPIIDYQGRVRAALSISGVRESILGADGDRWKAEVISGGQEISRALGVDLAGRKVANFG</sequence>
<name>A0A076EW96_RHOOP</name>
<keyword evidence="2" id="KW-0238">DNA-binding</keyword>
<evidence type="ECO:0000256" key="1">
    <source>
        <dbReference type="ARBA" id="ARBA00023015"/>
    </source>
</evidence>
<evidence type="ECO:0000259" key="5">
    <source>
        <dbReference type="PROSITE" id="PS51078"/>
    </source>
</evidence>
<feature type="domain" description="HTH iclR-type" evidence="4">
    <location>
        <begin position="7"/>
        <end position="67"/>
    </location>
</feature>
<dbReference type="PROSITE" id="PS51077">
    <property type="entry name" value="HTH_ICLR"/>
    <property type="match status" value="1"/>
</dbReference>
<dbReference type="SMART" id="SM00346">
    <property type="entry name" value="HTH_ICLR"/>
    <property type="match status" value="1"/>
</dbReference>
<evidence type="ECO:0000313" key="7">
    <source>
        <dbReference type="Proteomes" id="UP000028488"/>
    </source>
</evidence>
<dbReference type="Gene3D" id="3.30.450.40">
    <property type="match status" value="1"/>
</dbReference>
<evidence type="ECO:0000259" key="4">
    <source>
        <dbReference type="PROSITE" id="PS51077"/>
    </source>
</evidence>
<accession>A0A076EW96</accession>
<evidence type="ECO:0000313" key="6">
    <source>
        <dbReference type="EMBL" id="AII10310.1"/>
    </source>
</evidence>
<dbReference type="eggNOG" id="COG1414">
    <property type="taxonomic scope" value="Bacteria"/>
</dbReference>
<dbReference type="PANTHER" id="PTHR30136:SF35">
    <property type="entry name" value="HTH-TYPE TRANSCRIPTIONAL REGULATOR RV1719"/>
    <property type="match status" value="1"/>
</dbReference>
<dbReference type="PROSITE" id="PS51078">
    <property type="entry name" value="ICLR_ED"/>
    <property type="match status" value="1"/>
</dbReference>
<dbReference type="EMBL" id="CP008947">
    <property type="protein sequence ID" value="AII10310.1"/>
    <property type="molecule type" value="Genomic_DNA"/>
</dbReference>
<dbReference type="RefSeq" id="WP_037229560.1">
    <property type="nucleotide sequence ID" value="NZ_CP008947.1"/>
</dbReference>
<gene>
    <name evidence="6" type="ORF">EP51_38905</name>
</gene>
<protein>
    <submittedName>
        <fullName evidence="6">IclR family transcriptional regulator</fullName>
    </submittedName>
</protein>
<dbReference type="Pfam" id="PF09339">
    <property type="entry name" value="HTH_IclR"/>
    <property type="match status" value="1"/>
</dbReference>